<proteinExistence type="predicted"/>
<gene>
    <name evidence="1" type="ORF">HMPREF9013_0450</name>
</gene>
<protein>
    <submittedName>
        <fullName evidence="1">Uncharacterized protein</fullName>
    </submittedName>
</protein>
<dbReference type="RefSeq" id="WP_006627563.1">
    <property type="nucleotide sequence ID" value="NZ_ADFR01000016.1"/>
</dbReference>
<dbReference type="eggNOG" id="ENOG503318R">
    <property type="taxonomic scope" value="Bacteria"/>
</dbReference>
<dbReference type="Proteomes" id="UP000005017">
    <property type="component" value="Unassembled WGS sequence"/>
</dbReference>
<dbReference type="AlphaFoldDB" id="D2MQA0"/>
<organism evidence="1 2">
    <name type="scientific">Bulleidia extructa W1219</name>
    <dbReference type="NCBI Taxonomy" id="679192"/>
    <lineage>
        <taxon>Bacteria</taxon>
        <taxon>Bacillati</taxon>
        <taxon>Bacillota</taxon>
        <taxon>Erysipelotrichia</taxon>
        <taxon>Erysipelotrichales</taxon>
        <taxon>Erysipelotrichaceae</taxon>
        <taxon>Bulleidia</taxon>
    </lineage>
</organism>
<keyword evidence="2" id="KW-1185">Reference proteome</keyword>
<dbReference type="EMBL" id="ADFR01000016">
    <property type="protein sequence ID" value="EFC05169.1"/>
    <property type="molecule type" value="Genomic_DNA"/>
</dbReference>
<sequence length="81" mass="9587">MEKEFQRFGVKKGDGMNKLREKTLVTMKNMTSDYPFKNDLPMIYLEEIVNMPEHGIFIGKSGKCYFGYHLSNFRELKEEEV</sequence>
<evidence type="ECO:0000313" key="1">
    <source>
        <dbReference type="EMBL" id="EFC05169.1"/>
    </source>
</evidence>
<evidence type="ECO:0000313" key="2">
    <source>
        <dbReference type="Proteomes" id="UP000005017"/>
    </source>
</evidence>
<comment type="caution">
    <text evidence="1">The sequence shown here is derived from an EMBL/GenBank/DDBJ whole genome shotgun (WGS) entry which is preliminary data.</text>
</comment>
<name>D2MQA0_9FIRM</name>
<dbReference type="STRING" id="679192.HMPREF9013_0450"/>
<accession>D2MQA0</accession>
<reference evidence="2" key="1">
    <citation type="submission" date="2009-12" db="EMBL/GenBank/DDBJ databases">
        <title>Sequence of Clostridiales genomosp. BVAB3 str. UPII9-5.</title>
        <authorList>
            <person name="Madupu R."/>
            <person name="Durkin A.S."/>
            <person name="Torralba M."/>
            <person name="Methe B."/>
            <person name="Sutton G.G."/>
            <person name="Strausberg R.L."/>
            <person name="Nelson K.E."/>
        </authorList>
    </citation>
    <scope>NUCLEOTIDE SEQUENCE [LARGE SCALE GENOMIC DNA]</scope>
    <source>
        <strain evidence="2">W1219</strain>
    </source>
</reference>